<dbReference type="EC" id="3.1.3.-" evidence="14"/>
<accession>W6MB16</accession>
<evidence type="ECO:0000256" key="14">
    <source>
        <dbReference type="PIRNR" id="PIRNR004682"/>
    </source>
</evidence>
<dbReference type="Gene3D" id="3.40.50.1000">
    <property type="entry name" value="HAD superfamily/HAD-like"/>
    <property type="match status" value="1"/>
</dbReference>
<reference evidence="18" key="1">
    <citation type="submission" date="2013-07" db="EMBL/GenBank/DDBJ databases">
        <authorList>
            <person name="McIlroy S."/>
        </authorList>
    </citation>
    <scope>NUCLEOTIDE SEQUENCE [LARGE SCALE GENOMIC DNA]</scope>
    <source>
        <strain evidence="18">Run_A_D11</strain>
    </source>
</reference>
<evidence type="ECO:0000313" key="18">
    <source>
        <dbReference type="EMBL" id="CDI03245.1"/>
    </source>
</evidence>
<feature type="active site" description="Proton donor" evidence="15">
    <location>
        <position position="12"/>
    </location>
</feature>
<feature type="binding site" evidence="17">
    <location>
        <position position="92"/>
    </location>
    <ligand>
        <name>Zn(2+)</name>
        <dbReference type="ChEBI" id="CHEBI:29105"/>
    </ligand>
</feature>
<dbReference type="InterPro" id="IPR006543">
    <property type="entry name" value="Histidinol-phos"/>
</dbReference>
<reference evidence="18" key="2">
    <citation type="submission" date="2014-03" db="EMBL/GenBank/DDBJ databases">
        <title>Candidatus Competibacter-lineage genomes retrieved from metagenomes reveal functional metabolic diversity.</title>
        <authorList>
            <person name="McIlroy S.J."/>
            <person name="Albertsen M."/>
            <person name="Andresen E.K."/>
            <person name="Saunders A.M."/>
            <person name="Kristiansen R."/>
            <person name="Stokholm-Bjerregaard M."/>
            <person name="Nielsen K.L."/>
            <person name="Nielsen P.H."/>
        </authorList>
    </citation>
    <scope>NUCLEOTIDE SEQUENCE</scope>
    <source>
        <strain evidence="18">Run_A_D11</strain>
    </source>
</reference>
<feature type="site" description="Contributes to substrate recognition" evidence="16">
    <location>
        <position position="102"/>
    </location>
</feature>
<comment type="subunit">
    <text evidence="6">Monomer.</text>
</comment>
<dbReference type="GO" id="GO:0005975">
    <property type="term" value="P:carbohydrate metabolic process"/>
    <property type="evidence" value="ECO:0007669"/>
    <property type="project" value="InterPro"/>
</dbReference>
<feature type="binding site" evidence="17">
    <location>
        <position position="10"/>
    </location>
    <ligand>
        <name>Mg(2+)</name>
        <dbReference type="ChEBI" id="CHEBI:18420"/>
    </ligand>
</feature>
<dbReference type="CDD" id="cd07503">
    <property type="entry name" value="HAD_HisB-N"/>
    <property type="match status" value="1"/>
</dbReference>
<evidence type="ECO:0000256" key="13">
    <source>
        <dbReference type="ARBA" id="ARBA00061616"/>
    </source>
</evidence>
<evidence type="ECO:0000256" key="4">
    <source>
        <dbReference type="ARBA" id="ARBA00004496"/>
    </source>
</evidence>
<name>W6MB16_9GAMM</name>
<evidence type="ECO:0000256" key="12">
    <source>
        <dbReference type="ARBA" id="ARBA00023277"/>
    </source>
</evidence>
<evidence type="ECO:0000256" key="16">
    <source>
        <dbReference type="PIRSR" id="PIRSR004682-3"/>
    </source>
</evidence>
<evidence type="ECO:0000256" key="15">
    <source>
        <dbReference type="PIRSR" id="PIRSR004682-1"/>
    </source>
</evidence>
<dbReference type="GO" id="GO:0005737">
    <property type="term" value="C:cytoplasm"/>
    <property type="evidence" value="ECO:0007669"/>
    <property type="project" value="UniProtKB-SubCell"/>
</dbReference>
<dbReference type="NCBIfam" id="TIGR01656">
    <property type="entry name" value="Histidinol-ppas"/>
    <property type="match status" value="1"/>
</dbReference>
<comment type="caution">
    <text evidence="18">The sequence shown here is derived from an EMBL/GenBank/DDBJ whole genome shotgun (WGS) entry which is preliminary data.</text>
</comment>
<dbReference type="InterPro" id="IPR006549">
    <property type="entry name" value="HAD-SF_hydro_IIIA"/>
</dbReference>
<comment type="cofactor">
    <cofactor evidence="3 17">
        <name>Zn(2+)</name>
        <dbReference type="ChEBI" id="CHEBI:29105"/>
    </cofactor>
</comment>
<dbReference type="InterPro" id="IPR023214">
    <property type="entry name" value="HAD_sf"/>
</dbReference>
<comment type="similarity">
    <text evidence="13 14">Belongs to the gmhB family.</text>
</comment>
<dbReference type="PANTHER" id="PTHR42891:SF1">
    <property type="entry name" value="D-GLYCERO-BETA-D-MANNO-HEPTOSE-1,7-BISPHOSPHATE 7-PHOSPHATASE"/>
    <property type="match status" value="1"/>
</dbReference>
<keyword evidence="10 17" id="KW-0862">Zinc</keyword>
<dbReference type="NCBIfam" id="NF006506">
    <property type="entry name" value="PRK08942.1"/>
    <property type="match status" value="1"/>
</dbReference>
<evidence type="ECO:0000256" key="9">
    <source>
        <dbReference type="ARBA" id="ARBA00022801"/>
    </source>
</evidence>
<proteinExistence type="inferred from homology"/>
<organism evidence="18 19">
    <name type="scientific">Candidatus Competibacter denitrificans Run_A_D11</name>
    <dbReference type="NCBI Taxonomy" id="1400863"/>
    <lineage>
        <taxon>Bacteria</taxon>
        <taxon>Pseudomonadati</taxon>
        <taxon>Pseudomonadota</taxon>
        <taxon>Gammaproteobacteria</taxon>
        <taxon>Candidatus Competibacteraceae</taxon>
        <taxon>Candidatus Competibacter</taxon>
    </lineage>
</organism>
<dbReference type="Pfam" id="PF13242">
    <property type="entry name" value="Hydrolase_like"/>
    <property type="match status" value="1"/>
</dbReference>
<dbReference type="FunFam" id="3.40.50.1000:FF:000168">
    <property type="entry name" value="D,D-heptose 1,7-bisphosphate phosphatase"/>
    <property type="match status" value="1"/>
</dbReference>
<comment type="pathway">
    <text evidence="5">Nucleotide-sugar biosynthesis; ADP-L-glycero-beta-D-manno-heptose biosynthesis; ADP-L-glycero-beta-D-manno-heptose from D-glycero-beta-D-manno-heptose 7-phosphate: step 2/4.</text>
</comment>
<keyword evidence="7 14" id="KW-0963">Cytoplasm</keyword>
<evidence type="ECO:0000256" key="11">
    <source>
        <dbReference type="ARBA" id="ARBA00022842"/>
    </source>
</evidence>
<evidence type="ECO:0000256" key="3">
    <source>
        <dbReference type="ARBA" id="ARBA00001947"/>
    </source>
</evidence>
<evidence type="ECO:0000256" key="10">
    <source>
        <dbReference type="ARBA" id="ARBA00022833"/>
    </source>
</evidence>
<feature type="active site" description="Nucleophile" evidence="15">
    <location>
        <position position="10"/>
    </location>
</feature>
<evidence type="ECO:0000256" key="2">
    <source>
        <dbReference type="ARBA" id="ARBA00001946"/>
    </source>
</evidence>
<sequence>MTPIKLIILDRDGVINEDSDAFIKSPDEWLPLAGSLDAIARLNQGGYRVVVATNQSGVGRGLFDLECLNRIHRKMYKMVQEAGGTIEAVFFCPDVDETHPYRKPNPGMLVEIGKRLKCDLQGVPVVGDSVRDIRAARAANAWPLLVRTGKGSKTLTREREVCANVPVFDDLSAVADFLIARDS</sequence>
<evidence type="ECO:0000256" key="6">
    <source>
        <dbReference type="ARBA" id="ARBA00011245"/>
    </source>
</evidence>
<dbReference type="Proteomes" id="UP000035760">
    <property type="component" value="Unassembled WGS sequence"/>
</dbReference>
<gene>
    <name evidence="18" type="ORF">BN873_460049</name>
</gene>
<dbReference type="PANTHER" id="PTHR42891">
    <property type="entry name" value="D-GLYCERO-BETA-D-MANNO-HEPTOSE-1,7-BISPHOSPHATE 7-PHOSPHATASE"/>
    <property type="match status" value="1"/>
</dbReference>
<evidence type="ECO:0000256" key="7">
    <source>
        <dbReference type="ARBA" id="ARBA00022490"/>
    </source>
</evidence>
<feature type="site" description="Stabilizes the phosphoryl group" evidence="16">
    <location>
        <position position="103"/>
    </location>
</feature>
<keyword evidence="8 17" id="KW-0479">Metal-binding</keyword>
<protein>
    <recommendedName>
        <fullName evidence="14">D,D-heptose 1,7-bisphosphate phosphatase</fullName>
        <ecNumber evidence="14">3.1.3.-</ecNumber>
    </recommendedName>
</protein>
<feature type="binding site" evidence="17">
    <location>
        <position position="128"/>
    </location>
    <ligand>
        <name>Mg(2+)</name>
        <dbReference type="ChEBI" id="CHEBI:18420"/>
    </ligand>
</feature>
<evidence type="ECO:0000256" key="5">
    <source>
        <dbReference type="ARBA" id="ARBA00004708"/>
    </source>
</evidence>
<dbReference type="PIRSF" id="PIRSF004682">
    <property type="entry name" value="GmhB"/>
    <property type="match status" value="1"/>
</dbReference>
<evidence type="ECO:0000313" key="19">
    <source>
        <dbReference type="Proteomes" id="UP000035760"/>
    </source>
</evidence>
<dbReference type="SUPFAM" id="SSF56784">
    <property type="entry name" value="HAD-like"/>
    <property type="match status" value="1"/>
</dbReference>
<keyword evidence="12 14" id="KW-0119">Carbohydrate metabolism</keyword>
<dbReference type="AlphaFoldDB" id="W6MB16"/>
<evidence type="ECO:0000256" key="8">
    <source>
        <dbReference type="ARBA" id="ARBA00022723"/>
    </source>
</evidence>
<evidence type="ECO:0000256" key="1">
    <source>
        <dbReference type="ARBA" id="ARBA00001226"/>
    </source>
</evidence>
<feature type="binding site" evidence="17">
    <location>
        <position position="12"/>
    </location>
    <ligand>
        <name>Mg(2+)</name>
        <dbReference type="ChEBI" id="CHEBI:18420"/>
    </ligand>
</feature>
<dbReference type="GO" id="GO:0034200">
    <property type="term" value="F:D-glycero-beta-D-manno-heptose 1,7-bisphosphate 7-phosphatase activity"/>
    <property type="evidence" value="ECO:0007669"/>
    <property type="project" value="UniProtKB-EC"/>
</dbReference>
<dbReference type="STRING" id="1400863.BN873_460049"/>
<dbReference type="InterPro" id="IPR036412">
    <property type="entry name" value="HAD-like_sf"/>
</dbReference>
<dbReference type="EMBL" id="CBTJ020000054">
    <property type="protein sequence ID" value="CDI03245.1"/>
    <property type="molecule type" value="Genomic_DNA"/>
</dbReference>
<feature type="site" description="Stabilizes the phosphoryl group" evidence="16">
    <location>
        <position position="53"/>
    </location>
</feature>
<comment type="cofactor">
    <cofactor evidence="2 17">
        <name>Mg(2+)</name>
        <dbReference type="ChEBI" id="CHEBI:18420"/>
    </cofactor>
</comment>
<keyword evidence="11 17" id="KW-0460">Magnesium</keyword>
<comment type="catalytic activity">
    <reaction evidence="1">
        <text>D-glycero-beta-D-manno-heptose 1,7-bisphosphate + H2O = D-glycero-beta-D-manno-heptose 1-phosphate + phosphate</text>
        <dbReference type="Rhea" id="RHEA:28518"/>
        <dbReference type="ChEBI" id="CHEBI:15377"/>
        <dbReference type="ChEBI" id="CHEBI:43474"/>
        <dbReference type="ChEBI" id="CHEBI:60208"/>
        <dbReference type="ChEBI" id="CHEBI:61593"/>
        <dbReference type="EC" id="3.1.3.82"/>
    </reaction>
</comment>
<dbReference type="InterPro" id="IPR004446">
    <property type="entry name" value="Heptose_bisP_phosphatase"/>
</dbReference>
<keyword evidence="19" id="KW-1185">Reference proteome</keyword>
<dbReference type="GO" id="GO:0046872">
    <property type="term" value="F:metal ion binding"/>
    <property type="evidence" value="ECO:0007669"/>
    <property type="project" value="UniProtKB-KW"/>
</dbReference>
<evidence type="ECO:0000256" key="17">
    <source>
        <dbReference type="PIRSR" id="PIRSR004682-4"/>
    </source>
</evidence>
<dbReference type="NCBIfam" id="TIGR01662">
    <property type="entry name" value="HAD-SF-IIIA"/>
    <property type="match status" value="1"/>
</dbReference>
<keyword evidence="9 14" id="KW-0378">Hydrolase</keyword>
<comment type="subcellular location">
    <subcellularLocation>
        <location evidence="4 14">Cytoplasm</location>
    </subcellularLocation>
</comment>